<feature type="transmembrane region" description="Helical" evidence="3">
    <location>
        <begin position="554"/>
        <end position="576"/>
    </location>
</feature>
<keyword evidence="3" id="KW-0812">Transmembrane</keyword>
<accession>A0AAE4AS50</accession>
<protein>
    <submittedName>
        <fullName evidence="5">TP901 family phage tail tape measure protein</fullName>
    </submittedName>
</protein>
<keyword evidence="6" id="KW-1185">Reference proteome</keyword>
<proteinExistence type="predicted"/>
<dbReference type="Pfam" id="PF10145">
    <property type="entry name" value="PhageMin_Tail"/>
    <property type="match status" value="1"/>
</dbReference>
<dbReference type="AlphaFoldDB" id="A0AAE4AS50"/>
<dbReference type="InterPro" id="IPR010090">
    <property type="entry name" value="Phage_tape_meas"/>
</dbReference>
<name>A0AAE4AS50_9HYPH</name>
<dbReference type="RefSeq" id="WP_306884649.1">
    <property type="nucleotide sequence ID" value="NZ_JAUSUL010000001.1"/>
</dbReference>
<feature type="region of interest" description="Disordered" evidence="2">
    <location>
        <begin position="788"/>
        <end position="810"/>
    </location>
</feature>
<feature type="compositionally biased region" description="Low complexity" evidence="2">
    <location>
        <begin position="795"/>
        <end position="810"/>
    </location>
</feature>
<gene>
    <name evidence="5" type="ORF">J2S73_001300</name>
</gene>
<dbReference type="PANTHER" id="PTHR37813:SF1">
    <property type="entry name" value="FELS-2 PROPHAGE PROTEIN"/>
    <property type="match status" value="1"/>
</dbReference>
<keyword evidence="3" id="KW-0472">Membrane</keyword>
<dbReference type="Proteomes" id="UP001229244">
    <property type="component" value="Unassembled WGS sequence"/>
</dbReference>
<comment type="caution">
    <text evidence="5">The sequence shown here is derived from an EMBL/GenBank/DDBJ whole genome shotgun (WGS) entry which is preliminary data.</text>
</comment>
<dbReference type="EMBL" id="JAUSUL010000001">
    <property type="protein sequence ID" value="MDQ0314863.1"/>
    <property type="molecule type" value="Genomic_DNA"/>
</dbReference>
<evidence type="ECO:0000313" key="5">
    <source>
        <dbReference type="EMBL" id="MDQ0314863.1"/>
    </source>
</evidence>
<dbReference type="NCBIfam" id="TIGR01760">
    <property type="entry name" value="tape_meas_TP901"/>
    <property type="match status" value="1"/>
</dbReference>
<feature type="domain" description="Phage tail tape measure protein" evidence="4">
    <location>
        <begin position="98"/>
        <end position="298"/>
    </location>
</feature>
<keyword evidence="1" id="KW-1188">Viral release from host cell</keyword>
<dbReference type="PANTHER" id="PTHR37813">
    <property type="entry name" value="FELS-2 PROPHAGE PROTEIN"/>
    <property type="match status" value="1"/>
</dbReference>
<organism evidence="5 6">
    <name type="scientific">Amorphus orientalis</name>
    <dbReference type="NCBI Taxonomy" id="649198"/>
    <lineage>
        <taxon>Bacteria</taxon>
        <taxon>Pseudomonadati</taxon>
        <taxon>Pseudomonadota</taxon>
        <taxon>Alphaproteobacteria</taxon>
        <taxon>Hyphomicrobiales</taxon>
        <taxon>Amorphaceae</taxon>
        <taxon>Amorphus</taxon>
    </lineage>
</organism>
<evidence type="ECO:0000259" key="4">
    <source>
        <dbReference type="Pfam" id="PF10145"/>
    </source>
</evidence>
<sequence length="857" mass="87644">MTRLVSELVVSVTDRATGPSRQIAQTVARLKDAAARNTVEMERMRGQLIGAAAAGYGLYRALKAPLAAAVEFESAMADVRKVVDFPTPDAFSQMSADIVTMSTRIPIAATGIASIVAAAGQAGMAGDELLAFTEVAAKVGVAFDMTAGQTGEALAKIKTQLQLSVADTSALADAINHLSNTSASAAPDLIDYMNRVAAAGEQYGFTAEETAAIGSAMIASGAQANVAATSFRNVGRALSKGVAATNAQRDAFARLGLSATDVAKSMQDDAVGTLREVIVRIRELPEHLQATTLSQLFGDEARALAPLVTQLELYDTALASVAQKANYLGSAEKEYAARAATTANNWQLFQNKAEAAAIAIGSALLPAMNGLMDALGPVIMDIVRFAQENPELTRTVVALSAGLIGLRVAAIAARFSMLWMKGGVLSAAIVGLRGLGGAVNGTATALRAMRSAATGGQARRLAVDAAANAKALWEQRQAAFASAVHMRNLAKAGQVAGLSLPDATKAVSAAAKEATEARVALAAANAQLRATGPAARLAAAGLMVARGAMTALKLALISTGVGAILVGIATAGVWIYRNWSGIKEMFVGIGEGIKSAFPGAGDAIDAVSSAVGTLIGWLEQLTAPVDATSEEWRAFGVRVGETIGQVIADVAALPGRLVEILGSIDLVTIGRQIMDGLLAGIKAGASAVLDYVSNFASRIRSSVSGAVSGAVGRLKTAVGLGAGNTPPGRARGGPVSALRPYIVGERGPELFVPSVGGRIIANDDLVGEMRSLGSAFAGGRGYFREETTSLPRIGPAPGSASRRSAPSGPAVSIGEVHIHAAPGMDEREVARLAVEEIGRRVRDGLSGIQADIEWGGA</sequence>
<reference evidence="5" key="1">
    <citation type="submission" date="2023-07" db="EMBL/GenBank/DDBJ databases">
        <title>Genomic Encyclopedia of Type Strains, Phase IV (KMG-IV): sequencing the most valuable type-strain genomes for metagenomic binning, comparative biology and taxonomic classification.</title>
        <authorList>
            <person name="Goeker M."/>
        </authorList>
    </citation>
    <scope>NUCLEOTIDE SEQUENCE</scope>
    <source>
        <strain evidence="5">DSM 21202</strain>
    </source>
</reference>
<evidence type="ECO:0000313" key="6">
    <source>
        <dbReference type="Proteomes" id="UP001229244"/>
    </source>
</evidence>
<evidence type="ECO:0000256" key="1">
    <source>
        <dbReference type="ARBA" id="ARBA00022612"/>
    </source>
</evidence>
<keyword evidence="3" id="KW-1133">Transmembrane helix</keyword>
<evidence type="ECO:0000256" key="3">
    <source>
        <dbReference type="SAM" id="Phobius"/>
    </source>
</evidence>
<evidence type="ECO:0000256" key="2">
    <source>
        <dbReference type="SAM" id="MobiDB-lite"/>
    </source>
</evidence>